<dbReference type="InterPro" id="IPR029039">
    <property type="entry name" value="Flavoprotein-like_sf"/>
</dbReference>
<gene>
    <name evidence="3" type="ORF">DYU11_13940</name>
</gene>
<comment type="caution">
    <text evidence="3">The sequence shown here is derived from an EMBL/GenBank/DDBJ whole genome shotgun (WGS) entry which is preliminary data.</text>
</comment>
<dbReference type="EMBL" id="QXED01000003">
    <property type="protein sequence ID" value="RIV24060.1"/>
    <property type="molecule type" value="Genomic_DNA"/>
</dbReference>
<keyword evidence="4" id="KW-1185">Reference proteome</keyword>
<evidence type="ECO:0000313" key="4">
    <source>
        <dbReference type="Proteomes" id="UP000283523"/>
    </source>
</evidence>
<organism evidence="3 4">
    <name type="scientific">Fibrisoma montanum</name>
    <dbReference type="NCBI Taxonomy" id="2305895"/>
    <lineage>
        <taxon>Bacteria</taxon>
        <taxon>Pseudomonadati</taxon>
        <taxon>Bacteroidota</taxon>
        <taxon>Cytophagia</taxon>
        <taxon>Cytophagales</taxon>
        <taxon>Spirosomataceae</taxon>
        <taxon>Fibrisoma</taxon>
    </lineage>
</organism>
<dbReference type="InterPro" id="IPR003680">
    <property type="entry name" value="Flavodoxin_fold"/>
</dbReference>
<evidence type="ECO:0000313" key="3">
    <source>
        <dbReference type="EMBL" id="RIV24060.1"/>
    </source>
</evidence>
<dbReference type="PANTHER" id="PTHR47307:SF1">
    <property type="entry name" value="GLUTATHIONE-REGULATED POTASSIUM-EFFLUX SYSTEM ANCILLARY PROTEIN KEFG"/>
    <property type="match status" value="1"/>
</dbReference>
<reference evidence="3 4" key="1">
    <citation type="submission" date="2018-08" db="EMBL/GenBank/DDBJ databases">
        <title>Fibrisoma montanum sp. nov., isolated from Danxia mountain soil.</title>
        <authorList>
            <person name="Huang Y."/>
        </authorList>
    </citation>
    <scope>NUCLEOTIDE SEQUENCE [LARGE SCALE GENOMIC DNA]</scope>
    <source>
        <strain evidence="3 4">HYT19</strain>
    </source>
</reference>
<accession>A0A418MCK8</accession>
<name>A0A418MCK8_9BACT</name>
<dbReference type="PANTHER" id="PTHR47307">
    <property type="entry name" value="GLUTATHIONE-REGULATED POTASSIUM-EFFLUX SYSTEM ANCILLARY PROTEIN KEFG"/>
    <property type="match status" value="1"/>
</dbReference>
<dbReference type="GO" id="GO:0010181">
    <property type="term" value="F:FMN binding"/>
    <property type="evidence" value="ECO:0007669"/>
    <property type="project" value="TreeGrafter"/>
</dbReference>
<keyword evidence="1" id="KW-0560">Oxidoreductase</keyword>
<dbReference type="GO" id="GO:0003955">
    <property type="term" value="F:NAD(P)H dehydrogenase (quinone) activity"/>
    <property type="evidence" value="ECO:0007669"/>
    <property type="project" value="TreeGrafter"/>
</dbReference>
<dbReference type="SUPFAM" id="SSF52218">
    <property type="entry name" value="Flavoproteins"/>
    <property type="match status" value="1"/>
</dbReference>
<dbReference type="AlphaFoldDB" id="A0A418MCK8"/>
<proteinExistence type="predicted"/>
<evidence type="ECO:0000256" key="1">
    <source>
        <dbReference type="ARBA" id="ARBA00023002"/>
    </source>
</evidence>
<dbReference type="Proteomes" id="UP000283523">
    <property type="component" value="Unassembled WGS sequence"/>
</dbReference>
<dbReference type="Pfam" id="PF02525">
    <property type="entry name" value="Flavodoxin_2"/>
    <property type="match status" value="1"/>
</dbReference>
<dbReference type="GO" id="GO:0009055">
    <property type="term" value="F:electron transfer activity"/>
    <property type="evidence" value="ECO:0007669"/>
    <property type="project" value="TreeGrafter"/>
</dbReference>
<dbReference type="InterPro" id="IPR046980">
    <property type="entry name" value="KefG/KefF"/>
</dbReference>
<dbReference type="OrthoDB" id="652200at2"/>
<sequence>MASVLIQFAHPALEKSRVNQRLLEAASDVPLVTVNDLYEQYPDFDIDIDREQELLLRHDYVLLHHPMYWYSAPAMTKQWIDLTLEHGWAYGRQGNALTGKKMMNVMTTGGRQEAYQEAGYNRYTVRQFLAPFEQTALLCKMLYLPPFVVHGTHRIAEEGILEAVQQYRTLLERLTADEFNPDHAAQFAYANDFLIEKQSL</sequence>
<dbReference type="Gene3D" id="3.40.50.360">
    <property type="match status" value="1"/>
</dbReference>
<protein>
    <submittedName>
        <fullName evidence="3">NAD(P)H oxidoreductase</fullName>
    </submittedName>
</protein>
<feature type="domain" description="Flavodoxin-like fold" evidence="2">
    <location>
        <begin position="4"/>
        <end position="169"/>
    </location>
</feature>
<evidence type="ECO:0000259" key="2">
    <source>
        <dbReference type="Pfam" id="PF02525"/>
    </source>
</evidence>
<dbReference type="RefSeq" id="WP_119668276.1">
    <property type="nucleotide sequence ID" value="NZ_QXED01000003.1"/>
</dbReference>